<comment type="caution">
    <text evidence="1">The sequence shown here is derived from an EMBL/GenBank/DDBJ whole genome shotgun (WGS) entry which is preliminary data.</text>
</comment>
<organism evidence="1 2">
    <name type="scientific">Dethiosulfatarculus sandiegensis</name>
    <dbReference type="NCBI Taxonomy" id="1429043"/>
    <lineage>
        <taxon>Bacteria</taxon>
        <taxon>Pseudomonadati</taxon>
        <taxon>Thermodesulfobacteriota</taxon>
        <taxon>Desulfarculia</taxon>
        <taxon>Desulfarculales</taxon>
        <taxon>Desulfarculaceae</taxon>
        <taxon>Dethiosulfatarculus</taxon>
    </lineage>
</organism>
<dbReference type="STRING" id="1429043.X474_16875"/>
<protein>
    <submittedName>
        <fullName evidence="1">Uncharacterized protein</fullName>
    </submittedName>
</protein>
<proteinExistence type="predicted"/>
<dbReference type="InParanoid" id="A0A0D2JAX3"/>
<gene>
    <name evidence="1" type="ORF">X474_16875</name>
</gene>
<evidence type="ECO:0000313" key="1">
    <source>
        <dbReference type="EMBL" id="KIX12876.1"/>
    </source>
</evidence>
<accession>A0A0D2JAX3</accession>
<evidence type="ECO:0000313" key="2">
    <source>
        <dbReference type="Proteomes" id="UP000032233"/>
    </source>
</evidence>
<sequence length="140" mass="16087">MMEDNYGHSGMRRSGTDEWHALLPFTLRVLPWQPRTVCPIYLQTLVQKMDKSQKYNHFKTNILAPIKITSLNYCNLIISAIWHMLCLSIQASCGESQFFMWGCSSQEAAKPTEFGQSAGYAASARSKWHQEEYTNEHGHQ</sequence>
<dbReference type="EMBL" id="AZAC01000022">
    <property type="protein sequence ID" value="KIX12876.1"/>
    <property type="molecule type" value="Genomic_DNA"/>
</dbReference>
<keyword evidence="2" id="KW-1185">Reference proteome</keyword>
<reference evidence="1 2" key="1">
    <citation type="submission" date="2013-11" db="EMBL/GenBank/DDBJ databases">
        <title>Metagenomic analysis of a methanogenic consortium involved in long chain n-alkane degradation.</title>
        <authorList>
            <person name="Davidova I.A."/>
            <person name="Callaghan A.V."/>
            <person name="Wawrik B."/>
            <person name="Pruitt S."/>
            <person name="Marks C."/>
            <person name="Duncan K.E."/>
            <person name="Suflita J.M."/>
        </authorList>
    </citation>
    <scope>NUCLEOTIDE SEQUENCE [LARGE SCALE GENOMIC DNA]</scope>
    <source>
        <strain evidence="1 2">SPR</strain>
    </source>
</reference>
<dbReference type="Proteomes" id="UP000032233">
    <property type="component" value="Unassembled WGS sequence"/>
</dbReference>
<name>A0A0D2JAX3_9BACT</name>
<dbReference type="AlphaFoldDB" id="A0A0D2JAX3"/>